<dbReference type="PANTHER" id="PTHR31001">
    <property type="entry name" value="UNCHARACTERIZED TRANSCRIPTIONAL REGULATORY PROTEIN"/>
    <property type="match status" value="1"/>
</dbReference>
<name>W3X7S7_PESFW</name>
<dbReference type="GO" id="GO:0006351">
    <property type="term" value="P:DNA-templated transcription"/>
    <property type="evidence" value="ECO:0007669"/>
    <property type="project" value="InterPro"/>
</dbReference>
<dbReference type="Proteomes" id="UP000030651">
    <property type="component" value="Unassembled WGS sequence"/>
</dbReference>
<dbReference type="KEGG" id="pfy:PFICI_06218"/>
<dbReference type="InterPro" id="IPR007219">
    <property type="entry name" value="XnlR_reg_dom"/>
</dbReference>
<keyword evidence="4" id="KW-0175">Coiled coil</keyword>
<dbReference type="PROSITE" id="PS00463">
    <property type="entry name" value="ZN2_CY6_FUNGAL_1"/>
    <property type="match status" value="1"/>
</dbReference>
<feature type="region of interest" description="Disordered" evidence="5">
    <location>
        <begin position="1"/>
        <end position="25"/>
    </location>
</feature>
<sequence>MDALANLTPESKVDSNSPSSAGPGHKATYKLSCSLCRSRKIKCDRVYPCCHCVRSGSECVFPQRKRMNRPRKTKNSELLNRISRLESIVGNVNMETLRDMDMSDLQVLTELKAQVVANEKPPAQPPSSEASTAPKPVPPDTQTEKNQGPKAAIHPSQYISGDFWSNLVGEVEGLKQALAQDTDSETDDESVFASPEAVAASKRQTFATQGLLAGYPSPDSAGPLLHPPAFQIQYLLDMFFDRVDPIVKILHRPTILKMVARGTSKLSSGQESLLFSIYFSAITSLSAEECMSHFGQEQLSLFKHYQIEVERALAAADYLSNNELECLQSLLLYVACLRVHNESRASWVLTAILLRLAQAYNLIQDGDGSHHTFFDAELRRRLWWQVVVLDIRASEDRGTEAMIDPDSYNTHLPLNINDEDFGPDTAVAPPERQGPTDVTFSLCTAQSSSIFLWVGHAQTRVTSPTRNQSEDEIIAKAQALEQRFITNHDPNHFQSKLAAGLVRMINLKLWLMMQYPLHTRTNSSIPAPRWPKVSREAILQTAVSVMELHEHKHNSSKEGLRFKWWGSTYVQWHPLAVALAELCAQTRGPLVERAWKIVQIVYPKWALVVADSKRGALWRPIRKLYKKAKSARAAAEREDEKEQVEAFQRLEYLASDGVGLPIAHNATISVPAPQILEQQQQQQQQQQAAPNTIIEPSIDGMNIDTSYVPTVAAAAASSSGDGLPNLEIPPSEPLPFFTERLTGWPEGINFDMPMGNTVDPLNWDVWNDFIDDTNADAGSRTGSSEGGL</sequence>
<evidence type="ECO:0000256" key="3">
    <source>
        <dbReference type="ARBA" id="ARBA00023242"/>
    </source>
</evidence>
<feature type="domain" description="Zn(2)-C6 fungal-type" evidence="6">
    <location>
        <begin position="32"/>
        <end position="61"/>
    </location>
</feature>
<keyword evidence="2" id="KW-0479">Metal-binding</keyword>
<evidence type="ECO:0000313" key="8">
    <source>
        <dbReference type="Proteomes" id="UP000030651"/>
    </source>
</evidence>
<gene>
    <name evidence="7" type="ORF">PFICI_06218</name>
</gene>
<dbReference type="PANTHER" id="PTHR31001:SF50">
    <property type="entry name" value="ZN(II)2CYS6 TRANSCRIPTION FACTOR (EUROFUNG)"/>
    <property type="match status" value="1"/>
</dbReference>
<evidence type="ECO:0000256" key="1">
    <source>
        <dbReference type="ARBA" id="ARBA00004123"/>
    </source>
</evidence>
<dbReference type="CDD" id="cd12148">
    <property type="entry name" value="fungal_TF_MHR"/>
    <property type="match status" value="1"/>
</dbReference>
<protein>
    <recommendedName>
        <fullName evidence="6">Zn(2)-C6 fungal-type domain-containing protein</fullName>
    </recommendedName>
</protein>
<evidence type="ECO:0000256" key="4">
    <source>
        <dbReference type="SAM" id="Coils"/>
    </source>
</evidence>
<dbReference type="OMA" id="CVFPSRK"/>
<dbReference type="InterPro" id="IPR001138">
    <property type="entry name" value="Zn2Cys6_DnaBD"/>
</dbReference>
<dbReference type="eggNOG" id="ENOG502SIT3">
    <property type="taxonomic scope" value="Eukaryota"/>
</dbReference>
<dbReference type="EMBL" id="KI912112">
    <property type="protein sequence ID" value="ETS81216.1"/>
    <property type="molecule type" value="Genomic_DNA"/>
</dbReference>
<dbReference type="GO" id="GO:0008270">
    <property type="term" value="F:zinc ion binding"/>
    <property type="evidence" value="ECO:0007669"/>
    <property type="project" value="InterPro"/>
</dbReference>
<dbReference type="GO" id="GO:0005634">
    <property type="term" value="C:nucleus"/>
    <property type="evidence" value="ECO:0007669"/>
    <property type="project" value="UniProtKB-SubCell"/>
</dbReference>
<dbReference type="SUPFAM" id="SSF57701">
    <property type="entry name" value="Zn2/Cys6 DNA-binding domain"/>
    <property type="match status" value="1"/>
</dbReference>
<dbReference type="GO" id="GO:0003677">
    <property type="term" value="F:DNA binding"/>
    <property type="evidence" value="ECO:0007669"/>
    <property type="project" value="InterPro"/>
</dbReference>
<dbReference type="HOGENOM" id="CLU_004083_7_2_1"/>
<dbReference type="GeneID" id="19271231"/>
<dbReference type="InterPro" id="IPR036864">
    <property type="entry name" value="Zn2-C6_fun-type_DNA-bd_sf"/>
</dbReference>
<dbReference type="OrthoDB" id="435881at2759"/>
<dbReference type="AlphaFoldDB" id="W3X7S7"/>
<dbReference type="PROSITE" id="PS50048">
    <property type="entry name" value="ZN2_CY6_FUNGAL_2"/>
    <property type="match status" value="1"/>
</dbReference>
<dbReference type="Pfam" id="PF04082">
    <property type="entry name" value="Fungal_trans"/>
    <property type="match status" value="1"/>
</dbReference>
<dbReference type="InParanoid" id="W3X7S7"/>
<dbReference type="InterPro" id="IPR050613">
    <property type="entry name" value="Sec_Metabolite_Reg"/>
</dbReference>
<dbReference type="SMART" id="SM00906">
    <property type="entry name" value="Fungal_trans"/>
    <property type="match status" value="1"/>
</dbReference>
<feature type="region of interest" description="Disordered" evidence="5">
    <location>
        <begin position="119"/>
        <end position="152"/>
    </location>
</feature>
<evidence type="ECO:0000259" key="6">
    <source>
        <dbReference type="PROSITE" id="PS50048"/>
    </source>
</evidence>
<dbReference type="Pfam" id="PF00172">
    <property type="entry name" value="Zn_clus"/>
    <property type="match status" value="1"/>
</dbReference>
<keyword evidence="3" id="KW-0539">Nucleus</keyword>
<reference evidence="8" key="1">
    <citation type="journal article" date="2015" name="BMC Genomics">
        <title>Genomic and transcriptomic analysis of the endophytic fungus Pestalotiopsis fici reveals its lifestyle and high potential for synthesis of natural products.</title>
        <authorList>
            <person name="Wang X."/>
            <person name="Zhang X."/>
            <person name="Liu L."/>
            <person name="Xiang M."/>
            <person name="Wang W."/>
            <person name="Sun X."/>
            <person name="Che Y."/>
            <person name="Guo L."/>
            <person name="Liu G."/>
            <person name="Guo L."/>
            <person name="Wang C."/>
            <person name="Yin W.B."/>
            <person name="Stadler M."/>
            <person name="Zhang X."/>
            <person name="Liu X."/>
        </authorList>
    </citation>
    <scope>NUCLEOTIDE SEQUENCE [LARGE SCALE GENOMIC DNA]</scope>
    <source>
        <strain evidence="8">W106-1 / CGMCC3.15140</strain>
    </source>
</reference>
<proteinExistence type="predicted"/>
<evidence type="ECO:0000256" key="5">
    <source>
        <dbReference type="SAM" id="MobiDB-lite"/>
    </source>
</evidence>
<dbReference type="SMART" id="SM00066">
    <property type="entry name" value="GAL4"/>
    <property type="match status" value="1"/>
</dbReference>
<keyword evidence="8" id="KW-1185">Reference proteome</keyword>
<evidence type="ECO:0000313" key="7">
    <source>
        <dbReference type="EMBL" id="ETS81216.1"/>
    </source>
</evidence>
<dbReference type="Gene3D" id="4.10.240.10">
    <property type="entry name" value="Zn(2)-C6 fungal-type DNA-binding domain"/>
    <property type="match status" value="1"/>
</dbReference>
<organism evidence="7 8">
    <name type="scientific">Pestalotiopsis fici (strain W106-1 / CGMCC3.15140)</name>
    <dbReference type="NCBI Taxonomy" id="1229662"/>
    <lineage>
        <taxon>Eukaryota</taxon>
        <taxon>Fungi</taxon>
        <taxon>Dikarya</taxon>
        <taxon>Ascomycota</taxon>
        <taxon>Pezizomycotina</taxon>
        <taxon>Sordariomycetes</taxon>
        <taxon>Xylariomycetidae</taxon>
        <taxon>Amphisphaeriales</taxon>
        <taxon>Sporocadaceae</taxon>
        <taxon>Pestalotiopsis</taxon>
    </lineage>
</organism>
<accession>W3X7S7</accession>
<dbReference type="GO" id="GO:0000981">
    <property type="term" value="F:DNA-binding transcription factor activity, RNA polymerase II-specific"/>
    <property type="evidence" value="ECO:0007669"/>
    <property type="project" value="InterPro"/>
</dbReference>
<comment type="subcellular location">
    <subcellularLocation>
        <location evidence="1">Nucleus</location>
    </subcellularLocation>
</comment>
<dbReference type="RefSeq" id="XP_007832990.1">
    <property type="nucleotide sequence ID" value="XM_007834799.1"/>
</dbReference>
<dbReference type="CDD" id="cd00067">
    <property type="entry name" value="GAL4"/>
    <property type="match status" value="1"/>
</dbReference>
<evidence type="ECO:0000256" key="2">
    <source>
        <dbReference type="ARBA" id="ARBA00022723"/>
    </source>
</evidence>
<feature type="coiled-coil region" evidence="4">
    <location>
        <begin position="621"/>
        <end position="650"/>
    </location>
</feature>